<protein>
    <submittedName>
        <fullName evidence="8">(2Fe-2S)-binding protein</fullName>
    </submittedName>
</protein>
<comment type="pathway">
    <text evidence="6">Alkaloid degradation; nicotine degradation.</text>
</comment>
<dbReference type="OrthoDB" id="9796880at2"/>
<dbReference type="SUPFAM" id="SSF47741">
    <property type="entry name" value="CO dehydrogenase ISP C-domain like"/>
    <property type="match status" value="1"/>
</dbReference>
<dbReference type="PANTHER" id="PTHR44379">
    <property type="entry name" value="OXIDOREDUCTASE WITH IRON-SULFUR SUBUNIT"/>
    <property type="match status" value="1"/>
</dbReference>
<dbReference type="InterPro" id="IPR036010">
    <property type="entry name" value="2Fe-2S_ferredoxin-like_sf"/>
</dbReference>
<dbReference type="GO" id="GO:0051537">
    <property type="term" value="F:2 iron, 2 sulfur cluster binding"/>
    <property type="evidence" value="ECO:0007669"/>
    <property type="project" value="UniProtKB-KW"/>
</dbReference>
<keyword evidence="1" id="KW-0001">2Fe-2S</keyword>
<evidence type="ECO:0000313" key="9">
    <source>
        <dbReference type="Proteomes" id="UP000316330"/>
    </source>
</evidence>
<dbReference type="Pfam" id="PF00111">
    <property type="entry name" value="Fer2"/>
    <property type="match status" value="1"/>
</dbReference>
<dbReference type="EMBL" id="VNJJ01000003">
    <property type="protein sequence ID" value="TVY02194.1"/>
    <property type="molecule type" value="Genomic_DNA"/>
</dbReference>
<dbReference type="Proteomes" id="UP000316330">
    <property type="component" value="Unassembled WGS sequence"/>
</dbReference>
<evidence type="ECO:0000256" key="3">
    <source>
        <dbReference type="ARBA" id="ARBA00023002"/>
    </source>
</evidence>
<gene>
    <name evidence="8" type="ORF">FPZ45_07070</name>
</gene>
<keyword evidence="4" id="KW-0408">Iron</keyword>
<accession>A0A559JQP0</accession>
<keyword evidence="3" id="KW-0560">Oxidoreductase</keyword>
<dbReference type="Gene3D" id="3.10.20.30">
    <property type="match status" value="1"/>
</dbReference>
<dbReference type="InterPro" id="IPR006058">
    <property type="entry name" value="2Fe2S_fd_BS"/>
</dbReference>
<dbReference type="InterPro" id="IPR036884">
    <property type="entry name" value="2Fe-2S-bd_dom_sf"/>
</dbReference>
<dbReference type="Pfam" id="PF01799">
    <property type="entry name" value="Fer2_2"/>
    <property type="match status" value="1"/>
</dbReference>
<reference evidence="8 9" key="1">
    <citation type="submission" date="2019-07" db="EMBL/GenBank/DDBJ databases">
        <authorList>
            <person name="Kim J."/>
        </authorList>
    </citation>
    <scope>NUCLEOTIDE SEQUENCE [LARGE SCALE GENOMIC DNA]</scope>
    <source>
        <strain evidence="8 9">G13</strain>
    </source>
</reference>
<comment type="caution">
    <text evidence="8">The sequence shown here is derived from an EMBL/GenBank/DDBJ whole genome shotgun (WGS) entry which is preliminary data.</text>
</comment>
<evidence type="ECO:0000256" key="1">
    <source>
        <dbReference type="ARBA" id="ARBA00022714"/>
    </source>
</evidence>
<dbReference type="SUPFAM" id="SSF54292">
    <property type="entry name" value="2Fe-2S ferredoxin-like"/>
    <property type="match status" value="1"/>
</dbReference>
<keyword evidence="5" id="KW-0411">Iron-sulfur</keyword>
<dbReference type="InterPro" id="IPR051452">
    <property type="entry name" value="Diverse_Oxidoreductases"/>
</dbReference>
<dbReference type="CDD" id="cd00207">
    <property type="entry name" value="fer2"/>
    <property type="match status" value="1"/>
</dbReference>
<sequence>MPTTEPVYYSLTCYVNGERQTLRVRAANTLLHVLREDLGLTGCKPGCENGDCGACTILVNGLPIKSCLMLAVEAEGLQMTTIEGLRNSPVLSVFARKQAFQCGYCTPGFIVNCHGLLSAHPDANVETIRFWLESNICRCTSYEEIHEAVQAVFCAEERCKAVILRELRRGRYGRNPSYSENHTTDR</sequence>
<dbReference type="GO" id="GO:0046872">
    <property type="term" value="F:metal ion binding"/>
    <property type="evidence" value="ECO:0007669"/>
    <property type="project" value="UniProtKB-KW"/>
</dbReference>
<keyword evidence="9" id="KW-1185">Reference proteome</keyword>
<dbReference type="RefSeq" id="WP_144699841.1">
    <property type="nucleotide sequence ID" value="NZ_VNJJ01000003.1"/>
</dbReference>
<evidence type="ECO:0000256" key="2">
    <source>
        <dbReference type="ARBA" id="ARBA00022723"/>
    </source>
</evidence>
<dbReference type="InterPro" id="IPR012675">
    <property type="entry name" value="Beta-grasp_dom_sf"/>
</dbReference>
<evidence type="ECO:0000313" key="8">
    <source>
        <dbReference type="EMBL" id="TVY02194.1"/>
    </source>
</evidence>
<dbReference type="PROSITE" id="PS00197">
    <property type="entry name" value="2FE2S_FER_1"/>
    <property type="match status" value="1"/>
</dbReference>
<dbReference type="FunFam" id="3.10.20.30:FF:000020">
    <property type="entry name" value="Xanthine dehydrogenase iron-sulfur subunit"/>
    <property type="match status" value="1"/>
</dbReference>
<evidence type="ECO:0000256" key="6">
    <source>
        <dbReference type="ARBA" id="ARBA00060707"/>
    </source>
</evidence>
<evidence type="ECO:0000256" key="5">
    <source>
        <dbReference type="ARBA" id="ARBA00023014"/>
    </source>
</evidence>
<dbReference type="InterPro" id="IPR001041">
    <property type="entry name" value="2Fe-2S_ferredoxin-type"/>
</dbReference>
<evidence type="ECO:0000259" key="7">
    <source>
        <dbReference type="PROSITE" id="PS51085"/>
    </source>
</evidence>
<proteinExistence type="predicted"/>
<feature type="domain" description="2Fe-2S ferredoxin-type" evidence="7">
    <location>
        <begin position="9"/>
        <end position="85"/>
    </location>
</feature>
<name>A0A559JQP0_9BACL</name>
<dbReference type="InterPro" id="IPR002888">
    <property type="entry name" value="2Fe-2S-bd"/>
</dbReference>
<organism evidence="8 9">
    <name type="scientific">Cohnella terricola</name>
    <dbReference type="NCBI Taxonomy" id="1289167"/>
    <lineage>
        <taxon>Bacteria</taxon>
        <taxon>Bacillati</taxon>
        <taxon>Bacillota</taxon>
        <taxon>Bacilli</taxon>
        <taxon>Bacillales</taxon>
        <taxon>Paenibacillaceae</taxon>
        <taxon>Cohnella</taxon>
    </lineage>
</organism>
<keyword evidence="2" id="KW-0479">Metal-binding</keyword>
<dbReference type="PANTHER" id="PTHR44379:SF7">
    <property type="entry name" value="XANTHINE DEHYDROGENASE SUBUNIT E-RELATED"/>
    <property type="match status" value="1"/>
</dbReference>
<dbReference type="AlphaFoldDB" id="A0A559JQP0"/>
<dbReference type="PROSITE" id="PS51085">
    <property type="entry name" value="2FE2S_FER_2"/>
    <property type="match status" value="1"/>
</dbReference>
<dbReference type="GO" id="GO:0016491">
    <property type="term" value="F:oxidoreductase activity"/>
    <property type="evidence" value="ECO:0007669"/>
    <property type="project" value="UniProtKB-KW"/>
</dbReference>
<evidence type="ECO:0000256" key="4">
    <source>
        <dbReference type="ARBA" id="ARBA00023004"/>
    </source>
</evidence>
<dbReference type="Gene3D" id="1.10.150.120">
    <property type="entry name" value="[2Fe-2S]-binding domain"/>
    <property type="match status" value="1"/>
</dbReference>